<evidence type="ECO:0000256" key="2">
    <source>
        <dbReference type="ARBA" id="ARBA00022729"/>
    </source>
</evidence>
<comment type="caution">
    <text evidence="4">The sequence shown here is derived from an EMBL/GenBank/DDBJ whole genome shotgun (WGS) entry which is preliminary data.</text>
</comment>
<evidence type="ECO:0000259" key="3">
    <source>
        <dbReference type="SMART" id="SM00062"/>
    </source>
</evidence>
<dbReference type="PROSITE" id="PS51257">
    <property type="entry name" value="PROKAR_LIPOPROTEIN"/>
    <property type="match status" value="1"/>
</dbReference>
<dbReference type="PANTHER" id="PTHR35936">
    <property type="entry name" value="MEMBRANE-BOUND LYTIC MUREIN TRANSGLYCOSYLASE F"/>
    <property type="match status" value="1"/>
</dbReference>
<dbReference type="PANTHER" id="PTHR35936:SF17">
    <property type="entry name" value="ARGININE-BINDING EXTRACELLULAR PROTEIN ARTP"/>
    <property type="match status" value="1"/>
</dbReference>
<evidence type="ECO:0000313" key="4">
    <source>
        <dbReference type="EMBL" id="MDV0443162.1"/>
    </source>
</evidence>
<comment type="subcellular location">
    <subcellularLocation>
        <location evidence="1">Cell envelope</location>
    </subcellularLocation>
</comment>
<feature type="domain" description="Solute-binding protein family 3/N-terminal" evidence="3">
    <location>
        <begin position="263"/>
        <end position="489"/>
    </location>
</feature>
<dbReference type="RefSeq" id="WP_338095695.1">
    <property type="nucleotide sequence ID" value="NZ_JAWDKB010000002.1"/>
</dbReference>
<reference evidence="4 5" key="1">
    <citation type="submission" date="2023-06" db="EMBL/GenBank/DDBJ databases">
        <title>Genome sequence of Methancorpusculaceae sp. Cs1.</title>
        <authorList>
            <person name="Protasov E."/>
            <person name="Platt K."/>
            <person name="Poehlein A."/>
            <person name="Daniel R."/>
            <person name="Brune A."/>
        </authorList>
    </citation>
    <scope>NUCLEOTIDE SEQUENCE [LARGE SCALE GENOMIC DNA]</scope>
    <source>
        <strain evidence="4 5">Cs1</strain>
    </source>
</reference>
<keyword evidence="4" id="KW-0456">Lyase</keyword>
<dbReference type="EMBL" id="JAWDKB010000002">
    <property type="protein sequence ID" value="MDV0443162.1"/>
    <property type="molecule type" value="Genomic_DNA"/>
</dbReference>
<keyword evidence="5" id="KW-1185">Reference proteome</keyword>
<gene>
    <name evidence="4" type="primary">mltF_2</name>
    <name evidence="4" type="ORF">McpCs1_05300</name>
</gene>
<dbReference type="GO" id="GO:0016829">
    <property type="term" value="F:lyase activity"/>
    <property type="evidence" value="ECO:0007669"/>
    <property type="project" value="UniProtKB-KW"/>
</dbReference>
<dbReference type="AlphaFoldDB" id="A0AAE4SAT9"/>
<dbReference type="PROSITE" id="PS01039">
    <property type="entry name" value="SBP_BACTERIAL_3"/>
    <property type="match status" value="1"/>
</dbReference>
<sequence>MKKTSLPILIVVLLLLGASITAAGCIQEKPTYIVGVSPSFSPFSMQIPGTEEAYGIDIDVLNAIAEDQDIKFVYEFWGHAVLQSKLDNGEIDLITAWVRTPERMEKYLLSDPYIAAGYTVVVRKDSNLTVDDVLAGNAIIAFEKGSVYENWLEGHFGTETFNRMIDEKKIIAKYTQDATLYAVLTKEADAVIGADYVLGEKLQEYSPLTSLGYITDKKEVGFVANKSNEELIAKINAGLTNVVGSETYDKILQKHHVAQLKDEYVVGISTENWPFTYLDEDGNLTGIDMEVLEWIAERNGFAVKYIDIPWSKNINAVATGKIDMWYSGMVITDERSAKVTFSTPYYTAGMGIGSAKDHPITKDKFESGTAVIGIITDTIPEKWLSELFGKDRYEKMVKDGMIKKYASYSDLLDACLAGEVDCIAIDEAKLVITVNQTDIQVVSMYETRENSYAVAMQNGNIPLHDVINRGIADLETSGKRAELMEKYHLS</sequence>
<dbReference type="Proteomes" id="UP001283212">
    <property type="component" value="Unassembled WGS sequence"/>
</dbReference>
<dbReference type="Pfam" id="PF00497">
    <property type="entry name" value="SBP_bac_3"/>
    <property type="match status" value="2"/>
</dbReference>
<protein>
    <submittedName>
        <fullName evidence="4">Membrane-bound lytic murein transglycosylase F</fullName>
        <ecNumber evidence="4">4.2.2.-</ecNumber>
    </submittedName>
</protein>
<feature type="domain" description="Solute-binding protein family 3/N-terminal" evidence="3">
    <location>
        <begin position="31"/>
        <end position="259"/>
    </location>
</feature>
<dbReference type="EC" id="4.2.2.-" evidence="4"/>
<dbReference type="Gene3D" id="3.40.190.10">
    <property type="entry name" value="Periplasmic binding protein-like II"/>
    <property type="match status" value="4"/>
</dbReference>
<keyword evidence="2" id="KW-0732">Signal</keyword>
<name>A0AAE4SAT9_9EURY</name>
<evidence type="ECO:0000313" key="5">
    <source>
        <dbReference type="Proteomes" id="UP001283212"/>
    </source>
</evidence>
<dbReference type="InterPro" id="IPR018313">
    <property type="entry name" value="SBP_3_CS"/>
</dbReference>
<dbReference type="InterPro" id="IPR001638">
    <property type="entry name" value="Solute-binding_3/MltF_N"/>
</dbReference>
<evidence type="ECO:0000256" key="1">
    <source>
        <dbReference type="ARBA" id="ARBA00004196"/>
    </source>
</evidence>
<dbReference type="CDD" id="cd13530">
    <property type="entry name" value="PBP2_peptides_like"/>
    <property type="match status" value="1"/>
</dbReference>
<dbReference type="SUPFAM" id="SSF53850">
    <property type="entry name" value="Periplasmic binding protein-like II"/>
    <property type="match status" value="2"/>
</dbReference>
<dbReference type="SMART" id="SM00062">
    <property type="entry name" value="PBPb"/>
    <property type="match status" value="2"/>
</dbReference>
<proteinExistence type="predicted"/>
<accession>A0AAE4SAT9</accession>
<organism evidence="4 5">
    <name type="scientific">Methanorbis rubei</name>
    <dbReference type="NCBI Taxonomy" id="3028300"/>
    <lineage>
        <taxon>Archaea</taxon>
        <taxon>Methanobacteriati</taxon>
        <taxon>Methanobacteriota</taxon>
        <taxon>Stenosarchaea group</taxon>
        <taxon>Methanomicrobia</taxon>
        <taxon>Methanomicrobiales</taxon>
        <taxon>Methanocorpusculaceae</taxon>
        <taxon>Methanorbis</taxon>
    </lineage>
</organism>